<evidence type="ECO:0000313" key="1">
    <source>
        <dbReference type="EMBL" id="PYH44632.1"/>
    </source>
</evidence>
<dbReference type="EMBL" id="KZ821236">
    <property type="protein sequence ID" value="PYH44632.1"/>
    <property type="molecule type" value="Genomic_DNA"/>
</dbReference>
<dbReference type="AlphaFoldDB" id="A0A319ACM2"/>
<dbReference type="RefSeq" id="XP_025430614.1">
    <property type="nucleotide sequence ID" value="XM_025580041.1"/>
</dbReference>
<name>A0A319ACM2_9EURO</name>
<protein>
    <submittedName>
        <fullName evidence="1">Uncharacterized protein</fullName>
    </submittedName>
</protein>
<dbReference type="GeneID" id="37081270"/>
<reference evidence="1 2" key="1">
    <citation type="submission" date="2016-12" db="EMBL/GenBank/DDBJ databases">
        <title>The genomes of Aspergillus section Nigri reveals drivers in fungal speciation.</title>
        <authorList>
            <consortium name="DOE Joint Genome Institute"/>
            <person name="Vesth T.C."/>
            <person name="Nybo J."/>
            <person name="Theobald S."/>
            <person name="Brandl J."/>
            <person name="Frisvad J.C."/>
            <person name="Nielsen K.F."/>
            <person name="Lyhne E.K."/>
            <person name="Kogle M.E."/>
            <person name="Kuo A."/>
            <person name="Riley R."/>
            <person name="Clum A."/>
            <person name="Nolan M."/>
            <person name="Lipzen A."/>
            <person name="Salamov A."/>
            <person name="Henrissat B."/>
            <person name="Wiebenga A."/>
            <person name="De Vries R.P."/>
            <person name="Grigoriev I.V."/>
            <person name="Mortensen U.H."/>
            <person name="Andersen M.R."/>
            <person name="Baker S.E."/>
        </authorList>
    </citation>
    <scope>NUCLEOTIDE SEQUENCE [LARGE SCALE GENOMIC DNA]</scope>
    <source>
        <strain evidence="1 2">JOP 1030-1</strain>
    </source>
</reference>
<gene>
    <name evidence="1" type="ORF">BP01DRAFT_70425</name>
</gene>
<evidence type="ECO:0000313" key="2">
    <source>
        <dbReference type="Proteomes" id="UP000248349"/>
    </source>
</evidence>
<sequence length="112" mass="12357">MHEAEALWQLHYGWGYRTNLCTPVLLILFVSRSTASGGLQLGLFLFSACLSVTTPCVTHMGVQGMPSQGYHLRNYLRLSFYTAVAANGTVDSESWPEGELCAMIGMTIWCGY</sequence>
<accession>A0A319ACM2</accession>
<keyword evidence="2" id="KW-1185">Reference proteome</keyword>
<dbReference type="Proteomes" id="UP000248349">
    <property type="component" value="Unassembled WGS sequence"/>
</dbReference>
<proteinExistence type="predicted"/>
<organism evidence="1 2">
    <name type="scientific">Aspergillus saccharolyticus JOP 1030-1</name>
    <dbReference type="NCBI Taxonomy" id="1450539"/>
    <lineage>
        <taxon>Eukaryota</taxon>
        <taxon>Fungi</taxon>
        <taxon>Dikarya</taxon>
        <taxon>Ascomycota</taxon>
        <taxon>Pezizomycotina</taxon>
        <taxon>Eurotiomycetes</taxon>
        <taxon>Eurotiomycetidae</taxon>
        <taxon>Eurotiales</taxon>
        <taxon>Aspergillaceae</taxon>
        <taxon>Aspergillus</taxon>
        <taxon>Aspergillus subgen. Circumdati</taxon>
    </lineage>
</organism>